<comment type="caution">
    <text evidence="7">The sequence shown here is derived from an EMBL/GenBank/DDBJ whole genome shotgun (WGS) entry which is preliminary data.</text>
</comment>
<dbReference type="GO" id="GO:0005524">
    <property type="term" value="F:ATP binding"/>
    <property type="evidence" value="ECO:0007669"/>
    <property type="project" value="UniProtKB-KW"/>
</dbReference>
<name>A0A2G8R7T1_9RHOB</name>
<keyword evidence="5" id="KW-0406">Ion transport</keyword>
<dbReference type="InterPro" id="IPR017871">
    <property type="entry name" value="ABC_transporter-like_CS"/>
</dbReference>
<evidence type="ECO:0000256" key="5">
    <source>
        <dbReference type="ARBA" id="ARBA00023065"/>
    </source>
</evidence>
<keyword evidence="3" id="KW-0067">ATP-binding</keyword>
<feature type="domain" description="ABC transporter" evidence="6">
    <location>
        <begin position="4"/>
        <end position="230"/>
    </location>
</feature>
<keyword evidence="2" id="KW-0547">Nucleotide-binding</keyword>
<accession>A0A2G8R7T1</accession>
<dbReference type="InterPro" id="IPR027417">
    <property type="entry name" value="P-loop_NTPase"/>
</dbReference>
<dbReference type="RefSeq" id="WP_099913134.1">
    <property type="nucleotide sequence ID" value="NZ_AWWI01000164.1"/>
</dbReference>
<dbReference type="Pfam" id="PF00005">
    <property type="entry name" value="ABC_tran"/>
    <property type="match status" value="1"/>
</dbReference>
<keyword evidence="4" id="KW-0862">Zinc</keyword>
<dbReference type="InterPro" id="IPR050153">
    <property type="entry name" value="Metal_Ion_Import_ABC"/>
</dbReference>
<proteinExistence type="predicted"/>
<dbReference type="AlphaFoldDB" id="A0A2G8R7T1"/>
<evidence type="ECO:0000256" key="3">
    <source>
        <dbReference type="ARBA" id="ARBA00022840"/>
    </source>
</evidence>
<dbReference type="GO" id="GO:0016887">
    <property type="term" value="F:ATP hydrolysis activity"/>
    <property type="evidence" value="ECO:0007669"/>
    <property type="project" value="InterPro"/>
</dbReference>
<dbReference type="CDD" id="cd03214">
    <property type="entry name" value="ABC_Iron-Siderophores_B12_Hemin"/>
    <property type="match status" value="1"/>
</dbReference>
<dbReference type="Proteomes" id="UP000231259">
    <property type="component" value="Unassembled WGS sequence"/>
</dbReference>
<dbReference type="PROSITE" id="PS00211">
    <property type="entry name" value="ABC_TRANSPORTER_1"/>
    <property type="match status" value="1"/>
</dbReference>
<evidence type="ECO:0000256" key="4">
    <source>
        <dbReference type="ARBA" id="ARBA00022906"/>
    </source>
</evidence>
<keyword evidence="8" id="KW-1185">Reference proteome</keyword>
<dbReference type="InterPro" id="IPR003439">
    <property type="entry name" value="ABC_transporter-like_ATP-bd"/>
</dbReference>
<dbReference type="PANTHER" id="PTHR42734:SF21">
    <property type="entry name" value="IRON ABC TRANSPORTER, ATP-BINDING PROTEIN"/>
    <property type="match status" value="1"/>
</dbReference>
<reference evidence="7 8" key="1">
    <citation type="submission" date="2013-09" db="EMBL/GenBank/DDBJ databases">
        <title>Genome sequencing of Phaeobacter antarcticus sp. nov. SM1211.</title>
        <authorList>
            <person name="Zhang X.-Y."/>
            <person name="Liu C."/>
            <person name="Chen X.-L."/>
            <person name="Xie B.-B."/>
            <person name="Qin Q.-L."/>
            <person name="Rong J.-C."/>
            <person name="Zhang Y.-Z."/>
        </authorList>
    </citation>
    <scope>NUCLEOTIDE SEQUENCE [LARGE SCALE GENOMIC DNA]</scope>
    <source>
        <strain evidence="7 8">SM1211</strain>
    </source>
</reference>
<dbReference type="SMART" id="SM00382">
    <property type="entry name" value="AAA"/>
    <property type="match status" value="1"/>
</dbReference>
<evidence type="ECO:0000256" key="2">
    <source>
        <dbReference type="ARBA" id="ARBA00022741"/>
    </source>
</evidence>
<evidence type="ECO:0000256" key="1">
    <source>
        <dbReference type="ARBA" id="ARBA00022448"/>
    </source>
</evidence>
<evidence type="ECO:0000313" key="7">
    <source>
        <dbReference type="EMBL" id="PIL17615.1"/>
    </source>
</evidence>
<sequence>MVSLKLDGLGARYGRKTIFSDVTTPELEGGCLTALIGANAAGKSTLFRRIAGQISGAGTVRLSGAQRAELRYMPQDTSTSAALTVYEAIVLALKQDSHSWRLERSELAAVDGILRALKIEDLAFRQLGELSGGQRQLVSIAQTLVCRPRIVLMDEPTSALDLYRQFEVLELLQEYARSSGAVVLLALHDLNQVLRYCETALALRNGTLEAVGRTQSILDSALLRRLYGVEARFETCSRGFPIMVVDGIEAAA</sequence>
<dbReference type="Gene3D" id="3.40.50.300">
    <property type="entry name" value="P-loop containing nucleotide triphosphate hydrolases"/>
    <property type="match status" value="1"/>
</dbReference>
<evidence type="ECO:0000313" key="8">
    <source>
        <dbReference type="Proteomes" id="UP000231259"/>
    </source>
</evidence>
<keyword evidence="4" id="KW-0864">Zinc transport</keyword>
<dbReference type="SUPFAM" id="SSF52540">
    <property type="entry name" value="P-loop containing nucleoside triphosphate hydrolases"/>
    <property type="match status" value="1"/>
</dbReference>
<dbReference type="PANTHER" id="PTHR42734">
    <property type="entry name" value="METAL TRANSPORT SYSTEM ATP-BINDING PROTEIN TM_0124-RELATED"/>
    <property type="match status" value="1"/>
</dbReference>
<dbReference type="InterPro" id="IPR003593">
    <property type="entry name" value="AAA+_ATPase"/>
</dbReference>
<protein>
    <recommendedName>
        <fullName evidence="6">ABC transporter domain-containing protein</fullName>
    </recommendedName>
</protein>
<keyword evidence="1" id="KW-0813">Transport</keyword>
<gene>
    <name evidence="7" type="ORF">P775_23845</name>
</gene>
<dbReference type="OrthoDB" id="9805601at2"/>
<dbReference type="PROSITE" id="PS50893">
    <property type="entry name" value="ABC_TRANSPORTER_2"/>
    <property type="match status" value="1"/>
</dbReference>
<dbReference type="EMBL" id="AWWI01000164">
    <property type="protein sequence ID" value="PIL17615.1"/>
    <property type="molecule type" value="Genomic_DNA"/>
</dbReference>
<organism evidence="7 8">
    <name type="scientific">Puniceibacterium antarcticum</name>
    <dbReference type="NCBI Taxonomy" id="1206336"/>
    <lineage>
        <taxon>Bacteria</taxon>
        <taxon>Pseudomonadati</taxon>
        <taxon>Pseudomonadota</taxon>
        <taxon>Alphaproteobacteria</taxon>
        <taxon>Rhodobacterales</taxon>
        <taxon>Paracoccaceae</taxon>
        <taxon>Puniceibacterium</taxon>
    </lineage>
</organism>
<evidence type="ECO:0000259" key="6">
    <source>
        <dbReference type="PROSITE" id="PS50893"/>
    </source>
</evidence>
<dbReference type="GO" id="GO:0006829">
    <property type="term" value="P:zinc ion transport"/>
    <property type="evidence" value="ECO:0007669"/>
    <property type="project" value="UniProtKB-KW"/>
</dbReference>